<evidence type="ECO:0000313" key="2">
    <source>
        <dbReference type="Proteomes" id="UP000199546"/>
    </source>
</evidence>
<keyword evidence="2" id="KW-1185">Reference proteome</keyword>
<accession>A0A1I7CKH3</accession>
<organism evidence="1 2">
    <name type="scientific">Geodermatophilus amargosae</name>
    <dbReference type="NCBI Taxonomy" id="1296565"/>
    <lineage>
        <taxon>Bacteria</taxon>
        <taxon>Bacillati</taxon>
        <taxon>Actinomycetota</taxon>
        <taxon>Actinomycetes</taxon>
        <taxon>Geodermatophilales</taxon>
        <taxon>Geodermatophilaceae</taxon>
        <taxon>Geodermatophilus</taxon>
    </lineage>
</organism>
<gene>
    <name evidence="1" type="ORF">SAMN05660657_04586</name>
</gene>
<evidence type="ECO:0000313" key="1">
    <source>
        <dbReference type="EMBL" id="SFT99941.1"/>
    </source>
</evidence>
<dbReference type="EMBL" id="FPBA01000023">
    <property type="protein sequence ID" value="SFT99941.1"/>
    <property type="molecule type" value="Genomic_DNA"/>
</dbReference>
<reference evidence="2" key="1">
    <citation type="submission" date="2016-10" db="EMBL/GenBank/DDBJ databases">
        <authorList>
            <person name="Varghese N."/>
            <person name="Submissions S."/>
        </authorList>
    </citation>
    <scope>NUCLEOTIDE SEQUENCE [LARGE SCALE GENOMIC DNA]</scope>
    <source>
        <strain evidence="2">DSM 46136</strain>
    </source>
</reference>
<dbReference type="AlphaFoldDB" id="A0A1I7CKH3"/>
<sequence>MNASTALKAVARLARLASQQGYAHISQTLGRSDNDIMTTFDALWSSPTAKAPLLIVFDEVDYITPDSPISTHWREEFNEFWREFRALVQESKRHDLTLSVLVSGVSSQSFRIAEIDGVENSVLHFVPEDYLSPFAEQAADAMINALGKRCGLAFTRDAREALAQASAYLPYWIRMAGSYVHRHIEVEGRPAEVDARLVSQLCNEFAETEGAEISRVALQNLKRVDQPMFDLLLRVAGGELVNARQARPLVNYGLVRQRAGNILVDSVMVRRGLELLQSQAEHPGVDEAGEVTASRRTLELDESEWAEELASISRRRNILERKAREFVRLVLKMSLPTGRDWVTAVTSALVERRREECAGLAPDALMSKLYWLELSAIIGREWLHFERFFQDKKRLLGAFSLLNERPDAHAKDIDLADVALQRRELTWLEERIAQ</sequence>
<protein>
    <submittedName>
        <fullName evidence="1">Uncharacterized protein</fullName>
    </submittedName>
</protein>
<dbReference type="Proteomes" id="UP000199546">
    <property type="component" value="Unassembled WGS sequence"/>
</dbReference>
<name>A0A1I7CKH3_9ACTN</name>
<proteinExistence type="predicted"/>